<protein>
    <submittedName>
        <fullName evidence="5">Porin family protein</fullName>
    </submittedName>
</protein>
<dbReference type="SUPFAM" id="SSF56925">
    <property type="entry name" value="OMPA-like"/>
    <property type="match status" value="1"/>
</dbReference>
<dbReference type="Proteomes" id="UP000672097">
    <property type="component" value="Unassembled WGS sequence"/>
</dbReference>
<sequence>MKKVLALAALVMGACGAAQAGDFYVAGDVAKTRYSGGGSDQGFSLAGGYQFNKNWAAELGYRFIGSDTKSYTEGANKWTESYRFRSIDLSAIGTLPLTDQFSVFGRLGYGTLQVKESYAVTAGSAPTSYRGSGTDSGLIYGLGADYALTKQLSVRGEYQRVASDVSVLALGLKYGF</sequence>
<proteinExistence type="predicted"/>
<evidence type="ECO:0000313" key="6">
    <source>
        <dbReference type="Proteomes" id="UP000672097"/>
    </source>
</evidence>
<dbReference type="Pfam" id="PF13505">
    <property type="entry name" value="OMP_b-brl"/>
    <property type="match status" value="1"/>
</dbReference>
<dbReference type="InterPro" id="IPR011250">
    <property type="entry name" value="OMP/PagP_B-barrel"/>
</dbReference>
<dbReference type="EMBL" id="JAGQDG010000002">
    <property type="protein sequence ID" value="MBQ0935045.1"/>
    <property type="molecule type" value="Genomic_DNA"/>
</dbReference>
<keyword evidence="2 3" id="KW-0732">Signal</keyword>
<accession>A0ABS5DV76</accession>
<keyword evidence="6" id="KW-1185">Reference proteome</keyword>
<feature type="chain" id="PRO_5046032087" evidence="3">
    <location>
        <begin position="21"/>
        <end position="176"/>
    </location>
</feature>
<dbReference type="RefSeq" id="WP_210807567.1">
    <property type="nucleotide sequence ID" value="NZ_JAGQDG010000002.1"/>
</dbReference>
<feature type="signal peptide" evidence="3">
    <location>
        <begin position="1"/>
        <end position="20"/>
    </location>
</feature>
<evidence type="ECO:0000256" key="1">
    <source>
        <dbReference type="ARBA" id="ARBA00004442"/>
    </source>
</evidence>
<gene>
    <name evidence="5" type="ORF">KAK11_06895</name>
</gene>
<feature type="domain" description="Outer membrane protein beta-barrel" evidence="4">
    <location>
        <begin position="7"/>
        <end position="176"/>
    </location>
</feature>
<dbReference type="PROSITE" id="PS51257">
    <property type="entry name" value="PROKAR_LIPOPROTEIN"/>
    <property type="match status" value="1"/>
</dbReference>
<organism evidence="5 6">
    <name type="scientific">Ideonella paludis</name>
    <dbReference type="NCBI Taxonomy" id="1233411"/>
    <lineage>
        <taxon>Bacteria</taxon>
        <taxon>Pseudomonadati</taxon>
        <taxon>Pseudomonadota</taxon>
        <taxon>Betaproteobacteria</taxon>
        <taxon>Burkholderiales</taxon>
        <taxon>Sphaerotilaceae</taxon>
        <taxon>Ideonella</taxon>
    </lineage>
</organism>
<evidence type="ECO:0000313" key="5">
    <source>
        <dbReference type="EMBL" id="MBQ0935045.1"/>
    </source>
</evidence>
<evidence type="ECO:0000256" key="3">
    <source>
        <dbReference type="SAM" id="SignalP"/>
    </source>
</evidence>
<name>A0ABS5DV76_9BURK</name>
<evidence type="ECO:0000256" key="2">
    <source>
        <dbReference type="ARBA" id="ARBA00022729"/>
    </source>
</evidence>
<dbReference type="InterPro" id="IPR027385">
    <property type="entry name" value="Beta-barrel_OMP"/>
</dbReference>
<comment type="subcellular location">
    <subcellularLocation>
        <location evidence="1">Cell outer membrane</location>
    </subcellularLocation>
</comment>
<comment type="caution">
    <text evidence="5">The sequence shown here is derived from an EMBL/GenBank/DDBJ whole genome shotgun (WGS) entry which is preliminary data.</text>
</comment>
<reference evidence="5 6" key="1">
    <citation type="submission" date="2021-04" db="EMBL/GenBank/DDBJ databases">
        <title>The genome sequence of type strain Ideonella paludis KCTC 32238.</title>
        <authorList>
            <person name="Liu Y."/>
        </authorList>
    </citation>
    <scope>NUCLEOTIDE SEQUENCE [LARGE SCALE GENOMIC DNA]</scope>
    <source>
        <strain evidence="5 6">KCTC 32238</strain>
    </source>
</reference>
<evidence type="ECO:0000259" key="4">
    <source>
        <dbReference type="Pfam" id="PF13505"/>
    </source>
</evidence>
<dbReference type="Gene3D" id="2.40.160.20">
    <property type="match status" value="1"/>
</dbReference>